<protein>
    <submittedName>
        <fullName evidence="4">Quinoprotein dehydrogenase-associated SoxYZ-like carrier</fullName>
    </submittedName>
</protein>
<dbReference type="InterPro" id="IPR014880">
    <property type="entry name" value="SoxZ_dom"/>
</dbReference>
<dbReference type="InterPro" id="IPR038162">
    <property type="entry name" value="SoxY_sf"/>
</dbReference>
<dbReference type="Proteomes" id="UP001336250">
    <property type="component" value="Unassembled WGS sequence"/>
</dbReference>
<reference evidence="4 5" key="1">
    <citation type="submission" date="2024-02" db="EMBL/GenBank/DDBJ databases">
        <title>Genome sequence of Aquincola sp. MAHUQ-54.</title>
        <authorList>
            <person name="Huq M.A."/>
        </authorList>
    </citation>
    <scope>NUCLEOTIDE SEQUENCE [LARGE SCALE GENOMIC DNA]</scope>
    <source>
        <strain evidence="4 5">MAHUQ-54</strain>
    </source>
</reference>
<name>A0AAW9QBB8_9BURK</name>
<accession>A0AAW9QBB8</accession>
<dbReference type="InterPro" id="IPR013783">
    <property type="entry name" value="Ig-like_fold"/>
</dbReference>
<dbReference type="Pfam" id="PF08770">
    <property type="entry name" value="SoxZ"/>
    <property type="match status" value="1"/>
</dbReference>
<dbReference type="RefSeq" id="WP_332287919.1">
    <property type="nucleotide sequence ID" value="NZ_JAZIBG010000009.1"/>
</dbReference>
<dbReference type="SUPFAM" id="SSF81296">
    <property type="entry name" value="E set domains"/>
    <property type="match status" value="1"/>
</dbReference>
<evidence type="ECO:0000256" key="1">
    <source>
        <dbReference type="SAM" id="SignalP"/>
    </source>
</evidence>
<gene>
    <name evidence="4" type="ORF">V4F39_03705</name>
</gene>
<dbReference type="NCBIfam" id="TIGR04557">
    <property type="entry name" value="fuse_rel_SoxYZ"/>
    <property type="match status" value="1"/>
</dbReference>
<keyword evidence="5" id="KW-1185">Reference proteome</keyword>
<evidence type="ECO:0000259" key="2">
    <source>
        <dbReference type="Pfam" id="PF08770"/>
    </source>
</evidence>
<feature type="domain" description="Sulphur oxidation protein SoxZ" evidence="2">
    <location>
        <begin position="179"/>
        <end position="270"/>
    </location>
</feature>
<organism evidence="4 5">
    <name type="scientific">Aquincola agrisoli</name>
    <dbReference type="NCBI Taxonomy" id="3119538"/>
    <lineage>
        <taxon>Bacteria</taxon>
        <taxon>Pseudomonadati</taxon>
        <taxon>Pseudomonadota</taxon>
        <taxon>Betaproteobacteria</taxon>
        <taxon>Burkholderiales</taxon>
        <taxon>Sphaerotilaceae</taxon>
        <taxon>Aquincola</taxon>
    </lineage>
</organism>
<dbReference type="InterPro" id="IPR032711">
    <property type="entry name" value="SoxY"/>
</dbReference>
<dbReference type="InterPro" id="IPR014756">
    <property type="entry name" value="Ig_E-set"/>
</dbReference>
<dbReference type="Gene3D" id="2.60.40.2470">
    <property type="entry name" value="SoxY domain"/>
    <property type="match status" value="1"/>
</dbReference>
<feature type="domain" description="Ig-like SoxY" evidence="3">
    <location>
        <begin position="45"/>
        <end position="154"/>
    </location>
</feature>
<feature type="chain" id="PRO_5043734830" evidence="1">
    <location>
        <begin position="24"/>
        <end position="279"/>
    </location>
</feature>
<feature type="signal peptide" evidence="1">
    <location>
        <begin position="1"/>
        <end position="23"/>
    </location>
</feature>
<evidence type="ECO:0000313" key="5">
    <source>
        <dbReference type="Proteomes" id="UP001336250"/>
    </source>
</evidence>
<proteinExistence type="predicted"/>
<keyword evidence="1" id="KW-0732">Signal</keyword>
<evidence type="ECO:0000313" key="4">
    <source>
        <dbReference type="EMBL" id="MEF7613004.1"/>
    </source>
</evidence>
<dbReference type="Pfam" id="PF13501">
    <property type="entry name" value="SoxY"/>
    <property type="match status" value="1"/>
</dbReference>
<dbReference type="EMBL" id="JAZIBG010000009">
    <property type="protein sequence ID" value="MEF7613004.1"/>
    <property type="molecule type" value="Genomic_DNA"/>
</dbReference>
<dbReference type="Gene3D" id="2.60.40.10">
    <property type="entry name" value="Immunoglobulins"/>
    <property type="match status" value="1"/>
</dbReference>
<dbReference type="AlphaFoldDB" id="A0AAW9QBB8"/>
<comment type="caution">
    <text evidence="4">The sequence shown here is derived from an EMBL/GenBank/DDBJ whole genome shotgun (WGS) entry which is preliminary data.</text>
</comment>
<dbReference type="InterPro" id="IPR030831">
    <property type="entry name" value="Fuse-rel_SoxYZ"/>
</dbReference>
<evidence type="ECO:0000259" key="3">
    <source>
        <dbReference type="Pfam" id="PF13501"/>
    </source>
</evidence>
<sequence length="279" mass="30044">MNRGLHHLLVAVALALAASAAAAAPTSVEGQPDASPHWLKIRSSLFAQREITPAGSELLTLEMPVRAEDAAVVPIAVRTRLPQGAAPYVEKLYLVIDNNPSPIAAVFSFTPGSGQADIETRVRIDEYTHVRAIAQMSDGRLLMATRWVKASGGCSAPPGKDPQAAQASLGKMRLRVEGEPAPGRPVLAQLMVSHPNSSGLAMDQLTRHYVPAHFVRRIDISYAGRPVLSADLDISISENPNLRFWFIPQEAGGELKAQVVDNRDLQFESSLRLQPARGS</sequence>